<reference evidence="2" key="1">
    <citation type="submission" date="2023-07" db="EMBL/GenBank/DDBJ databases">
        <title>The genome sequence of Rhodocytophaga aerolata KACC 12507.</title>
        <authorList>
            <person name="Zhang X."/>
        </authorList>
    </citation>
    <scope>NUCLEOTIDE SEQUENCE</scope>
    <source>
        <strain evidence="2">KACC 12507</strain>
    </source>
</reference>
<protein>
    <submittedName>
        <fullName evidence="2">Cupin domain-containing protein</fullName>
    </submittedName>
</protein>
<dbReference type="PANTHER" id="PTHR36440:SF1">
    <property type="entry name" value="PUTATIVE (AFU_ORTHOLOGUE AFUA_8G07350)-RELATED"/>
    <property type="match status" value="1"/>
</dbReference>
<evidence type="ECO:0000313" key="2">
    <source>
        <dbReference type="EMBL" id="MDO1449928.1"/>
    </source>
</evidence>
<dbReference type="InterPro" id="IPR014710">
    <property type="entry name" value="RmlC-like_jellyroll"/>
</dbReference>
<accession>A0ABT8RCU3</accession>
<dbReference type="RefSeq" id="WP_302040730.1">
    <property type="nucleotide sequence ID" value="NZ_JAUKPO010000023.1"/>
</dbReference>
<feature type="domain" description="Cupin type-2" evidence="1">
    <location>
        <begin position="37"/>
        <end position="97"/>
    </location>
</feature>
<dbReference type="Gene3D" id="2.60.120.10">
    <property type="entry name" value="Jelly Rolls"/>
    <property type="match status" value="1"/>
</dbReference>
<keyword evidence="3" id="KW-1185">Reference proteome</keyword>
<dbReference type="InterPro" id="IPR053146">
    <property type="entry name" value="QDO-like"/>
</dbReference>
<evidence type="ECO:0000259" key="1">
    <source>
        <dbReference type="Pfam" id="PF07883"/>
    </source>
</evidence>
<comment type="caution">
    <text evidence="2">The sequence shown here is derived from an EMBL/GenBank/DDBJ whole genome shotgun (WGS) entry which is preliminary data.</text>
</comment>
<name>A0ABT8RCU3_9BACT</name>
<dbReference type="Pfam" id="PF07883">
    <property type="entry name" value="Cupin_2"/>
    <property type="match status" value="1"/>
</dbReference>
<dbReference type="EMBL" id="JAUKPO010000023">
    <property type="protein sequence ID" value="MDO1449928.1"/>
    <property type="molecule type" value="Genomic_DNA"/>
</dbReference>
<dbReference type="InterPro" id="IPR013096">
    <property type="entry name" value="Cupin_2"/>
</dbReference>
<gene>
    <name evidence="2" type="ORF">Q0590_26855</name>
</gene>
<dbReference type="InterPro" id="IPR011051">
    <property type="entry name" value="RmlC_Cupin_sf"/>
</dbReference>
<dbReference type="PANTHER" id="PTHR36440">
    <property type="entry name" value="PUTATIVE (AFU_ORTHOLOGUE AFUA_8G07350)-RELATED"/>
    <property type="match status" value="1"/>
</dbReference>
<dbReference type="SUPFAM" id="SSF51182">
    <property type="entry name" value="RmlC-like cupins"/>
    <property type="match status" value="1"/>
</dbReference>
<proteinExistence type="predicted"/>
<dbReference type="Proteomes" id="UP001168528">
    <property type="component" value="Unassembled WGS sequence"/>
</dbReference>
<organism evidence="2 3">
    <name type="scientific">Rhodocytophaga aerolata</name>
    <dbReference type="NCBI Taxonomy" id="455078"/>
    <lineage>
        <taxon>Bacteria</taxon>
        <taxon>Pseudomonadati</taxon>
        <taxon>Bacteroidota</taxon>
        <taxon>Cytophagia</taxon>
        <taxon>Cytophagales</taxon>
        <taxon>Rhodocytophagaceae</taxon>
        <taxon>Rhodocytophaga</taxon>
    </lineage>
</organism>
<evidence type="ECO:0000313" key="3">
    <source>
        <dbReference type="Proteomes" id="UP001168528"/>
    </source>
</evidence>
<sequence length="149" mass="16400">MSQTFWLFGAYLRILADEHQTNSTYDLIEGQFPANIETPLHLHSKYSEQIYVLEGEFTVFTNKEKIILIPGQHLFIFPNTPHVVAASGKQVNRALTIASPSGFAKLIRTVGIPGSDATRPPDTPNDMGLFIEFSNETGDVILGSPGARP</sequence>